<proteinExistence type="predicted"/>
<protein>
    <submittedName>
        <fullName evidence="1">Uncharacterized protein</fullName>
    </submittedName>
</protein>
<keyword evidence="2" id="KW-1185">Reference proteome</keyword>
<organism evidence="1 2">
    <name type="scientific">Niveispirillum lacus</name>
    <dbReference type="NCBI Taxonomy" id="1981099"/>
    <lineage>
        <taxon>Bacteria</taxon>
        <taxon>Pseudomonadati</taxon>
        <taxon>Pseudomonadota</taxon>
        <taxon>Alphaproteobacteria</taxon>
        <taxon>Rhodospirillales</taxon>
        <taxon>Azospirillaceae</taxon>
        <taxon>Niveispirillum</taxon>
    </lineage>
</organism>
<sequence length="157" mass="17952">MVPGTTGAFAEFLSRPLNRLVLGFPQVTIAEKQMVRRAPVKAGYIKDGPHIHWVFTIGDLIFDAPFDARLINREDLMIHDLTTETRLAIHIKLIDTYCMDLRAWRLVTLSPSLTKRFLRDVLDQLADVREVKPYHQKYTAIPLMKLPKLVNVEPCGS</sequence>
<dbReference type="AlphaFoldDB" id="A0A255Z9D4"/>
<dbReference type="Proteomes" id="UP000216998">
    <property type="component" value="Unassembled WGS sequence"/>
</dbReference>
<evidence type="ECO:0000313" key="2">
    <source>
        <dbReference type="Proteomes" id="UP000216998"/>
    </source>
</evidence>
<dbReference type="EMBL" id="NOXU01000014">
    <property type="protein sequence ID" value="OYQ37514.1"/>
    <property type="molecule type" value="Genomic_DNA"/>
</dbReference>
<gene>
    <name evidence="1" type="ORF">CHU95_01245</name>
</gene>
<accession>A0A255Z9D4</accession>
<evidence type="ECO:0000313" key="1">
    <source>
        <dbReference type="EMBL" id="OYQ37514.1"/>
    </source>
</evidence>
<name>A0A255Z9D4_9PROT</name>
<reference evidence="1 2" key="1">
    <citation type="submission" date="2017-07" db="EMBL/GenBank/DDBJ databases">
        <title>Niveispirillum cyanobacteriorum sp. nov., isolated from cyanobacterial aggregates in a eutrophic lake.</title>
        <authorList>
            <person name="Cai H."/>
        </authorList>
    </citation>
    <scope>NUCLEOTIDE SEQUENCE [LARGE SCALE GENOMIC DNA]</scope>
    <source>
        <strain evidence="2">TH1-14</strain>
    </source>
</reference>
<comment type="caution">
    <text evidence="1">The sequence shown here is derived from an EMBL/GenBank/DDBJ whole genome shotgun (WGS) entry which is preliminary data.</text>
</comment>